<dbReference type="AlphaFoldDB" id="A0AAV1IKR1"/>
<keyword evidence="2" id="KW-1185">Reference proteome</keyword>
<reference evidence="1 2" key="1">
    <citation type="submission" date="2023-10" db="EMBL/GenBank/DDBJ databases">
        <authorList>
            <person name="Maclean D."/>
            <person name="Macfadyen A."/>
        </authorList>
    </citation>
    <scope>NUCLEOTIDE SEQUENCE [LARGE SCALE GENOMIC DNA]</scope>
</reference>
<dbReference type="EMBL" id="CAUYUE010000015">
    <property type="protein sequence ID" value="CAK0786529.1"/>
    <property type="molecule type" value="Genomic_DNA"/>
</dbReference>
<comment type="caution">
    <text evidence="1">The sequence shown here is derived from an EMBL/GenBank/DDBJ whole genome shotgun (WGS) entry which is preliminary data.</text>
</comment>
<evidence type="ECO:0000313" key="2">
    <source>
        <dbReference type="Proteomes" id="UP001314263"/>
    </source>
</evidence>
<accession>A0AAV1IKR1</accession>
<gene>
    <name evidence="1" type="ORF">CVIRNUC_009742</name>
</gene>
<organism evidence="1 2">
    <name type="scientific">Coccomyxa viridis</name>
    <dbReference type="NCBI Taxonomy" id="1274662"/>
    <lineage>
        <taxon>Eukaryota</taxon>
        <taxon>Viridiplantae</taxon>
        <taxon>Chlorophyta</taxon>
        <taxon>core chlorophytes</taxon>
        <taxon>Trebouxiophyceae</taxon>
        <taxon>Trebouxiophyceae incertae sedis</taxon>
        <taxon>Coccomyxaceae</taxon>
        <taxon>Coccomyxa</taxon>
    </lineage>
</organism>
<sequence length="178" mass="19812">MGYLPPVRPACLISIQIPSPDSRCLKQDCRLRDCRGNRLQLRDGRLSLVLPHHKGHPVLSQGCGFLFTRKGVQLTQPGLCYHFKKIYRTAGATATIYPQLLRHIFVSERESCDRAAGPDNAGAALIMGNSESQWKRSYDLSHTRRETQQAVAAMGSWRAAMLGRAEPDEAGSDIDIEH</sequence>
<protein>
    <submittedName>
        <fullName evidence="1">Uncharacterized protein</fullName>
    </submittedName>
</protein>
<proteinExistence type="predicted"/>
<dbReference type="Proteomes" id="UP001314263">
    <property type="component" value="Unassembled WGS sequence"/>
</dbReference>
<evidence type="ECO:0000313" key="1">
    <source>
        <dbReference type="EMBL" id="CAK0786529.1"/>
    </source>
</evidence>
<name>A0AAV1IKR1_9CHLO</name>